<evidence type="ECO:0000313" key="3">
    <source>
        <dbReference type="Proteomes" id="UP000680706"/>
    </source>
</evidence>
<gene>
    <name evidence="2" type="ORF">KGB56_06925</name>
</gene>
<dbReference type="SUPFAM" id="SSF47473">
    <property type="entry name" value="EF-hand"/>
    <property type="match status" value="1"/>
</dbReference>
<dbReference type="InterPro" id="IPR011992">
    <property type="entry name" value="EF-hand-dom_pair"/>
</dbReference>
<dbReference type="Gene3D" id="1.10.238.10">
    <property type="entry name" value="EF-hand"/>
    <property type="match status" value="1"/>
</dbReference>
<protein>
    <recommendedName>
        <fullName evidence="1">EF-hand domain-containing protein</fullName>
    </recommendedName>
</protein>
<dbReference type="Proteomes" id="UP000680706">
    <property type="component" value="Chromosome"/>
</dbReference>
<proteinExistence type="predicted"/>
<dbReference type="Pfam" id="PF13202">
    <property type="entry name" value="EF-hand_5"/>
    <property type="match status" value="2"/>
</dbReference>
<name>A0ABX8ARA2_9HYPH</name>
<dbReference type="PROSITE" id="PS50222">
    <property type="entry name" value="EF_HAND_2"/>
    <property type="match status" value="1"/>
</dbReference>
<evidence type="ECO:0000313" key="2">
    <source>
        <dbReference type="EMBL" id="QUS57118.1"/>
    </source>
</evidence>
<accession>A0ABX8ARA2</accession>
<evidence type="ECO:0000259" key="1">
    <source>
        <dbReference type="PROSITE" id="PS50222"/>
    </source>
</evidence>
<dbReference type="InterPro" id="IPR018247">
    <property type="entry name" value="EF_Hand_1_Ca_BS"/>
</dbReference>
<organism evidence="2 3">
    <name type="scientific">Pseudovibrio brasiliensis</name>
    <dbReference type="NCBI Taxonomy" id="1898042"/>
    <lineage>
        <taxon>Bacteria</taxon>
        <taxon>Pseudomonadati</taxon>
        <taxon>Pseudomonadota</taxon>
        <taxon>Alphaproteobacteria</taxon>
        <taxon>Hyphomicrobiales</taxon>
        <taxon>Stappiaceae</taxon>
        <taxon>Pseudovibrio</taxon>
    </lineage>
</organism>
<feature type="domain" description="EF-hand" evidence="1">
    <location>
        <begin position="118"/>
        <end position="153"/>
    </location>
</feature>
<reference evidence="2 3" key="1">
    <citation type="journal article" date="2021" name="Angew. Chem. Int. Ed. Engl.">
        <title>A novel family of nonribosomal peptides modulate collective behavior in Pseudovibrio bacteria isolated from marine sponges.</title>
        <authorList>
            <person name="Ioca L.P."/>
            <person name="Dai Y."/>
            <person name="Kunakom S."/>
            <person name="Diaz-Espinosa J."/>
            <person name="Krunic A."/>
            <person name="Crnkovic C.M."/>
            <person name="Orjala J."/>
            <person name="Sanchez L.M."/>
            <person name="Ferreira A.G."/>
            <person name="Berlinck R.G.S."/>
            <person name="Eustaquio A.S."/>
        </authorList>
    </citation>
    <scope>NUCLEOTIDE SEQUENCE [LARGE SCALE GENOMIC DNA]</scope>
    <source>
        <strain evidence="2 3">Ab134</strain>
    </source>
</reference>
<dbReference type="EMBL" id="CP074126">
    <property type="protein sequence ID" value="QUS57118.1"/>
    <property type="molecule type" value="Genomic_DNA"/>
</dbReference>
<dbReference type="RefSeq" id="WP_075701124.1">
    <property type="nucleotide sequence ID" value="NZ_CP074126.1"/>
</dbReference>
<dbReference type="PROSITE" id="PS00018">
    <property type="entry name" value="EF_HAND_1"/>
    <property type="match status" value="2"/>
</dbReference>
<dbReference type="InterPro" id="IPR002048">
    <property type="entry name" value="EF_hand_dom"/>
</dbReference>
<sequence length="165" mass="18658">MNSLIKMLMFGAVVMMPATLVANESEGRKLAELAFSSVKNSENDRIDRVAFSEFGENVFVSMDANDDDNLSFREYRSWDYGMMPLAEERGRVDAYNTAIRIVFAFKDRNGDGQISKAEHQQSMEFDFQRADSNADGYLTKDEFLNGHSIMVALRSALDPNLSNQE</sequence>
<keyword evidence="3" id="KW-1185">Reference proteome</keyword>